<gene>
    <name evidence="1" type="ORF">GCM10007898_34150</name>
</gene>
<protein>
    <submittedName>
        <fullName evidence="1">Uncharacterized protein</fullName>
    </submittedName>
</protein>
<proteinExistence type="predicted"/>
<accession>A0ABQ5XDX7</accession>
<organism evidence="1 2">
    <name type="scientific">Dyella flagellata</name>
    <dbReference type="NCBI Taxonomy" id="1867833"/>
    <lineage>
        <taxon>Bacteria</taxon>
        <taxon>Pseudomonadati</taxon>
        <taxon>Pseudomonadota</taxon>
        <taxon>Gammaproteobacteria</taxon>
        <taxon>Lysobacterales</taxon>
        <taxon>Rhodanobacteraceae</taxon>
        <taxon>Dyella</taxon>
    </lineage>
</organism>
<sequence>MTIVERPDPMEFRQFLLGGGSVQFVVEPSDVDPDAATLSMLPFSALLSGFQIPRDFTKSPSQGAFAEALDADTWPDIERLIARRGGTISYRLLFPGLFQATCLIAQGKVPDTGALKRGEGDVGHLSAAPHR</sequence>
<dbReference type="EMBL" id="BSOA01000043">
    <property type="protein sequence ID" value="GLQ89840.1"/>
    <property type="molecule type" value="Genomic_DNA"/>
</dbReference>
<keyword evidence="2" id="KW-1185">Reference proteome</keyword>
<dbReference type="RefSeq" id="WP_284333277.1">
    <property type="nucleotide sequence ID" value="NZ_BSOA01000043.1"/>
</dbReference>
<reference evidence="2" key="1">
    <citation type="journal article" date="2019" name="Int. J. Syst. Evol. Microbiol.">
        <title>The Global Catalogue of Microorganisms (GCM) 10K type strain sequencing project: providing services to taxonomists for standard genome sequencing and annotation.</title>
        <authorList>
            <consortium name="The Broad Institute Genomics Platform"/>
            <consortium name="The Broad Institute Genome Sequencing Center for Infectious Disease"/>
            <person name="Wu L."/>
            <person name="Ma J."/>
        </authorList>
    </citation>
    <scope>NUCLEOTIDE SEQUENCE [LARGE SCALE GENOMIC DNA]</scope>
    <source>
        <strain evidence="2">NBRC 111981</strain>
    </source>
</reference>
<evidence type="ECO:0000313" key="1">
    <source>
        <dbReference type="EMBL" id="GLQ89840.1"/>
    </source>
</evidence>
<name>A0ABQ5XDX7_9GAMM</name>
<dbReference type="Proteomes" id="UP001156627">
    <property type="component" value="Unassembled WGS sequence"/>
</dbReference>
<evidence type="ECO:0000313" key="2">
    <source>
        <dbReference type="Proteomes" id="UP001156627"/>
    </source>
</evidence>
<comment type="caution">
    <text evidence="1">The sequence shown here is derived from an EMBL/GenBank/DDBJ whole genome shotgun (WGS) entry which is preliminary data.</text>
</comment>